<proteinExistence type="predicted"/>
<dbReference type="Gene3D" id="3.10.20.30">
    <property type="match status" value="1"/>
</dbReference>
<dbReference type="PROSITE" id="PS51085">
    <property type="entry name" value="2FE2S_FER_2"/>
    <property type="match status" value="1"/>
</dbReference>
<dbReference type="CDD" id="cd00207">
    <property type="entry name" value="fer2"/>
    <property type="match status" value="1"/>
</dbReference>
<keyword evidence="1" id="KW-0285">Flavoprotein</keyword>
<evidence type="ECO:0000313" key="10">
    <source>
        <dbReference type="Proteomes" id="UP000283458"/>
    </source>
</evidence>
<evidence type="ECO:0000259" key="7">
    <source>
        <dbReference type="PROSITE" id="PS51085"/>
    </source>
</evidence>
<dbReference type="PROSITE" id="PS00197">
    <property type="entry name" value="2FE2S_FER_1"/>
    <property type="match status" value="1"/>
</dbReference>
<evidence type="ECO:0000259" key="8">
    <source>
        <dbReference type="PROSITE" id="PS51384"/>
    </source>
</evidence>
<dbReference type="CDD" id="cd06185">
    <property type="entry name" value="PDR_like"/>
    <property type="match status" value="1"/>
</dbReference>
<accession>A0A418W2E3</accession>
<dbReference type="Gene3D" id="3.40.50.80">
    <property type="entry name" value="Nucleotide-binding domain of ferredoxin-NADP reductase (FNR) module"/>
    <property type="match status" value="1"/>
</dbReference>
<dbReference type="GO" id="GO:0046872">
    <property type="term" value="F:metal ion binding"/>
    <property type="evidence" value="ECO:0007669"/>
    <property type="project" value="UniProtKB-KW"/>
</dbReference>
<evidence type="ECO:0000256" key="1">
    <source>
        <dbReference type="ARBA" id="ARBA00022630"/>
    </source>
</evidence>
<dbReference type="PANTHER" id="PTHR47354">
    <property type="entry name" value="NADH OXIDOREDUCTASE HCR"/>
    <property type="match status" value="1"/>
</dbReference>
<dbReference type="OrthoDB" id="9792185at2"/>
<dbReference type="EMBL" id="QYUL01000001">
    <property type="protein sequence ID" value="RJF84193.1"/>
    <property type="molecule type" value="Genomic_DNA"/>
</dbReference>
<evidence type="ECO:0000256" key="2">
    <source>
        <dbReference type="ARBA" id="ARBA00022714"/>
    </source>
</evidence>
<dbReference type="InterPro" id="IPR050415">
    <property type="entry name" value="MRET"/>
</dbReference>
<evidence type="ECO:0000256" key="3">
    <source>
        <dbReference type="ARBA" id="ARBA00022723"/>
    </source>
</evidence>
<dbReference type="InterPro" id="IPR036010">
    <property type="entry name" value="2Fe-2S_ferredoxin-like_sf"/>
</dbReference>
<keyword evidence="3" id="KW-0479">Metal-binding</keyword>
<evidence type="ECO:0000313" key="9">
    <source>
        <dbReference type="EMBL" id="RJF84193.1"/>
    </source>
</evidence>
<dbReference type="PRINTS" id="PR00409">
    <property type="entry name" value="PHDIOXRDTASE"/>
</dbReference>
<dbReference type="RefSeq" id="WP_119829835.1">
    <property type="nucleotide sequence ID" value="NZ_QYUL01000001.1"/>
</dbReference>
<dbReference type="InterPro" id="IPR017927">
    <property type="entry name" value="FAD-bd_FR_type"/>
</dbReference>
<gene>
    <name evidence="9" type="ORF">D3877_06255</name>
</gene>
<dbReference type="InterPro" id="IPR006058">
    <property type="entry name" value="2Fe2S_fd_BS"/>
</dbReference>
<organism evidence="9 10">
    <name type="scientific">Azospirillum cavernae</name>
    <dbReference type="NCBI Taxonomy" id="2320860"/>
    <lineage>
        <taxon>Bacteria</taxon>
        <taxon>Pseudomonadati</taxon>
        <taxon>Pseudomonadota</taxon>
        <taxon>Alphaproteobacteria</taxon>
        <taxon>Rhodospirillales</taxon>
        <taxon>Azospirillaceae</taxon>
        <taxon>Azospirillum</taxon>
    </lineage>
</organism>
<dbReference type="PANTHER" id="PTHR47354:SF1">
    <property type="entry name" value="CARNITINE MONOOXYGENASE REDUCTASE SUBUNIT"/>
    <property type="match status" value="1"/>
</dbReference>
<dbReference type="GO" id="GO:0016491">
    <property type="term" value="F:oxidoreductase activity"/>
    <property type="evidence" value="ECO:0007669"/>
    <property type="project" value="UniProtKB-KW"/>
</dbReference>
<dbReference type="InterPro" id="IPR001041">
    <property type="entry name" value="2Fe-2S_ferredoxin-type"/>
</dbReference>
<protein>
    <submittedName>
        <fullName evidence="9">Oxidoreductase</fullName>
    </submittedName>
</protein>
<sequence length="318" mass="34630">MMELTVTRTRMIAEGVRLFELRRPAGDPLPPFTAGAHVEVRVADGIVRHYSLCNTPEERRRYVIAVLREAASRGGSAALHERVQEGDRLAVGAPRNLFPLDETAGRTLLFAGGIGITPILCMAERLLTLGRPFALHYAARSQNRMAFRERLTAPPFAGRAWLWCDDAPPEERLDARRILADPAADAHLYVCGPAPFIAHILDTATAQGWAADRLHREYFAAPPQAAPAQDGSFEVEIASSGLVCRVGPEQRVIDALAAHGVEVPVSCEQGVCGTCVTPIRSGIPDHRDLFLTDAERAANDRFTPCCSRALSGRLVLDL</sequence>
<dbReference type="SUPFAM" id="SSF63380">
    <property type="entry name" value="Riboflavin synthase domain-like"/>
    <property type="match status" value="1"/>
</dbReference>
<dbReference type="InterPro" id="IPR012675">
    <property type="entry name" value="Beta-grasp_dom_sf"/>
</dbReference>
<keyword evidence="2" id="KW-0001">2Fe-2S</keyword>
<dbReference type="AlphaFoldDB" id="A0A418W2E3"/>
<name>A0A418W2E3_9PROT</name>
<dbReference type="GO" id="GO:0051537">
    <property type="term" value="F:2 iron, 2 sulfur cluster binding"/>
    <property type="evidence" value="ECO:0007669"/>
    <property type="project" value="UniProtKB-KW"/>
</dbReference>
<evidence type="ECO:0000256" key="6">
    <source>
        <dbReference type="ARBA" id="ARBA00023014"/>
    </source>
</evidence>
<keyword evidence="4" id="KW-0560">Oxidoreductase</keyword>
<dbReference type="SUPFAM" id="SSF54292">
    <property type="entry name" value="2Fe-2S ferredoxin-like"/>
    <property type="match status" value="1"/>
</dbReference>
<evidence type="ECO:0000256" key="4">
    <source>
        <dbReference type="ARBA" id="ARBA00023002"/>
    </source>
</evidence>
<dbReference type="InterPro" id="IPR039261">
    <property type="entry name" value="FNR_nucleotide-bd"/>
</dbReference>
<dbReference type="SUPFAM" id="SSF52343">
    <property type="entry name" value="Ferredoxin reductase-like, C-terminal NADP-linked domain"/>
    <property type="match status" value="1"/>
</dbReference>
<dbReference type="InterPro" id="IPR017938">
    <property type="entry name" value="Riboflavin_synthase-like_b-brl"/>
</dbReference>
<feature type="domain" description="FAD-binding FR-type" evidence="8">
    <location>
        <begin position="1"/>
        <end position="101"/>
    </location>
</feature>
<evidence type="ECO:0000256" key="5">
    <source>
        <dbReference type="ARBA" id="ARBA00023004"/>
    </source>
</evidence>
<dbReference type="Proteomes" id="UP000283458">
    <property type="component" value="Unassembled WGS sequence"/>
</dbReference>
<dbReference type="Pfam" id="PF00111">
    <property type="entry name" value="Fer2"/>
    <property type="match status" value="1"/>
</dbReference>
<keyword evidence="10" id="KW-1185">Reference proteome</keyword>
<keyword evidence="5" id="KW-0408">Iron</keyword>
<keyword evidence="6" id="KW-0411">Iron-sulfur</keyword>
<comment type="caution">
    <text evidence="9">The sequence shown here is derived from an EMBL/GenBank/DDBJ whole genome shotgun (WGS) entry which is preliminary data.</text>
</comment>
<dbReference type="PROSITE" id="PS51384">
    <property type="entry name" value="FAD_FR"/>
    <property type="match status" value="1"/>
</dbReference>
<feature type="domain" description="2Fe-2S ferredoxin-type" evidence="7">
    <location>
        <begin position="233"/>
        <end position="318"/>
    </location>
</feature>
<reference evidence="9 10" key="1">
    <citation type="submission" date="2018-09" db="EMBL/GenBank/DDBJ databases">
        <authorList>
            <person name="Zhu H."/>
        </authorList>
    </citation>
    <scope>NUCLEOTIDE SEQUENCE [LARGE SCALE GENOMIC DNA]</scope>
    <source>
        <strain evidence="9 10">K2W22B-5</strain>
    </source>
</reference>
<dbReference type="Gene3D" id="2.40.30.10">
    <property type="entry name" value="Translation factors"/>
    <property type="match status" value="1"/>
</dbReference>